<name>A0A383AQH5_9ZZZZ</name>
<dbReference type="AlphaFoldDB" id="A0A383AQH5"/>
<organism evidence="7">
    <name type="scientific">marine metagenome</name>
    <dbReference type="NCBI Taxonomy" id="408172"/>
    <lineage>
        <taxon>unclassified sequences</taxon>
        <taxon>metagenomes</taxon>
        <taxon>ecological metagenomes</taxon>
    </lineage>
</organism>
<feature type="non-terminal residue" evidence="7">
    <location>
        <position position="57"/>
    </location>
</feature>
<dbReference type="Pfam" id="PF00749">
    <property type="entry name" value="tRNA-synt_1c"/>
    <property type="match status" value="1"/>
</dbReference>
<dbReference type="Gene3D" id="3.40.50.620">
    <property type="entry name" value="HUPs"/>
    <property type="match status" value="1"/>
</dbReference>
<dbReference type="GO" id="GO:0043039">
    <property type="term" value="P:tRNA aminoacylation"/>
    <property type="evidence" value="ECO:0007669"/>
    <property type="project" value="InterPro"/>
</dbReference>
<keyword evidence="2" id="KW-0547">Nucleotide-binding</keyword>
<keyword evidence="1" id="KW-0436">Ligase</keyword>
<dbReference type="EMBL" id="UINC01193712">
    <property type="protein sequence ID" value="SVE09455.1"/>
    <property type="molecule type" value="Genomic_DNA"/>
</dbReference>
<evidence type="ECO:0000256" key="4">
    <source>
        <dbReference type="ARBA" id="ARBA00023146"/>
    </source>
</evidence>
<feature type="region of interest" description="Disordered" evidence="5">
    <location>
        <begin position="1"/>
        <end position="21"/>
    </location>
</feature>
<evidence type="ECO:0000256" key="2">
    <source>
        <dbReference type="ARBA" id="ARBA00022741"/>
    </source>
</evidence>
<dbReference type="InterPro" id="IPR014729">
    <property type="entry name" value="Rossmann-like_a/b/a_fold"/>
</dbReference>
<protein>
    <recommendedName>
        <fullName evidence="6">Glutamyl/glutaminyl-tRNA synthetase class Ib catalytic domain-containing protein</fullName>
    </recommendedName>
</protein>
<evidence type="ECO:0000256" key="1">
    <source>
        <dbReference type="ARBA" id="ARBA00022598"/>
    </source>
</evidence>
<evidence type="ECO:0000256" key="3">
    <source>
        <dbReference type="ARBA" id="ARBA00022840"/>
    </source>
</evidence>
<evidence type="ECO:0000259" key="6">
    <source>
        <dbReference type="Pfam" id="PF00749"/>
    </source>
</evidence>
<dbReference type="SUPFAM" id="SSF52374">
    <property type="entry name" value="Nucleotidylyl transferase"/>
    <property type="match status" value="1"/>
</dbReference>
<dbReference type="InterPro" id="IPR020058">
    <property type="entry name" value="Glu/Gln-tRNA-synth_Ib_cat-dom"/>
</dbReference>
<keyword evidence="4" id="KW-0030">Aminoacyl-tRNA synthetase</keyword>
<evidence type="ECO:0000256" key="5">
    <source>
        <dbReference type="SAM" id="MobiDB-lite"/>
    </source>
</evidence>
<evidence type="ECO:0000313" key="7">
    <source>
        <dbReference type="EMBL" id="SVE09455.1"/>
    </source>
</evidence>
<proteinExistence type="predicted"/>
<gene>
    <name evidence="7" type="ORF">METZ01_LOCUS462309</name>
</gene>
<keyword evidence="3" id="KW-0067">ATP-binding</keyword>
<feature type="domain" description="Glutamyl/glutaminyl-tRNA synthetase class Ib catalytic" evidence="6">
    <location>
        <begin position="14"/>
        <end position="56"/>
    </location>
</feature>
<dbReference type="GO" id="GO:0005524">
    <property type="term" value="F:ATP binding"/>
    <property type="evidence" value="ECO:0007669"/>
    <property type="project" value="UniProtKB-KW"/>
</dbReference>
<accession>A0A383AQH5</accession>
<sequence>MEVTLKHKHNPEYRGRIAPTPSGYLHEGHARTFRVAWQRARDAGGALVFRNDDIDAD</sequence>
<dbReference type="GO" id="GO:0004812">
    <property type="term" value="F:aminoacyl-tRNA ligase activity"/>
    <property type="evidence" value="ECO:0007669"/>
    <property type="project" value="UniProtKB-KW"/>
</dbReference>
<reference evidence="7" key="1">
    <citation type="submission" date="2018-05" db="EMBL/GenBank/DDBJ databases">
        <authorList>
            <person name="Lanie J.A."/>
            <person name="Ng W.-L."/>
            <person name="Kazmierczak K.M."/>
            <person name="Andrzejewski T.M."/>
            <person name="Davidsen T.M."/>
            <person name="Wayne K.J."/>
            <person name="Tettelin H."/>
            <person name="Glass J.I."/>
            <person name="Rusch D."/>
            <person name="Podicherti R."/>
            <person name="Tsui H.-C.T."/>
            <person name="Winkler M.E."/>
        </authorList>
    </citation>
    <scope>NUCLEOTIDE SEQUENCE</scope>
</reference>